<feature type="domain" description="AMP-dependent synthetase/ligase" evidence="2">
    <location>
        <begin position="126"/>
        <end position="328"/>
    </location>
</feature>
<comment type="caution">
    <text evidence="4">The sequence shown here is derived from an EMBL/GenBank/DDBJ whole genome shotgun (WGS) entry which is preliminary data.</text>
</comment>
<dbReference type="Pfam" id="PF13193">
    <property type="entry name" value="AMP-binding_C"/>
    <property type="match status" value="1"/>
</dbReference>
<evidence type="ECO:0000259" key="3">
    <source>
        <dbReference type="Pfam" id="PF13193"/>
    </source>
</evidence>
<gene>
    <name evidence="4" type="ORF">SAE02_19860</name>
</gene>
<evidence type="ECO:0000256" key="1">
    <source>
        <dbReference type="SAM" id="Phobius"/>
    </source>
</evidence>
<keyword evidence="5" id="KW-1185">Reference proteome</keyword>
<dbReference type="PANTHER" id="PTHR43767:SF10">
    <property type="entry name" value="SURFACTIN SYNTHASE SUBUNIT 1"/>
    <property type="match status" value="1"/>
</dbReference>
<dbReference type="Pfam" id="PF00501">
    <property type="entry name" value="AMP-binding"/>
    <property type="match status" value="2"/>
</dbReference>
<dbReference type="InterPro" id="IPR042099">
    <property type="entry name" value="ANL_N_sf"/>
</dbReference>
<organism evidence="4 5">
    <name type="scientific">Skermanella aerolata</name>
    <dbReference type="NCBI Taxonomy" id="393310"/>
    <lineage>
        <taxon>Bacteria</taxon>
        <taxon>Pseudomonadati</taxon>
        <taxon>Pseudomonadota</taxon>
        <taxon>Alphaproteobacteria</taxon>
        <taxon>Rhodospirillales</taxon>
        <taxon>Azospirillaceae</taxon>
        <taxon>Skermanella</taxon>
    </lineage>
</organism>
<feature type="transmembrane region" description="Helical" evidence="1">
    <location>
        <begin position="170"/>
        <end position="189"/>
    </location>
</feature>
<dbReference type="InterPro" id="IPR050237">
    <property type="entry name" value="ATP-dep_AMP-bd_enzyme"/>
</dbReference>
<sequence>MTSALASLMLDALRDGRAPVVQEGETSFDASGLLDHASAVHDGLLRHGLRQDEPVVVRVRNHPADFATFLAVWMAGGVVVPVHAGVPDAVLRGLVERTAARIVVEGESGVIGETGLTPPDRPLLRGAALVIFTSGSTGTPKGVVLEHERFAGKMRALQEILRFSPDTRTLLPLQVTFIFGIWVGLLSILSGAHLRLMSRFTPGAARAALDDGITSAALVPTMLRALFADAQGAGSAPALAQVLTGGEPLGSGLGQRIATAWPGAGIYDLYGLTETGSCDFCLRPEDLERGIGSIGRPTPGVEFRIADPSADSVGELRIRTPFGMVGYLDQEDLTQASFQDGFFRTGDLARRRADGFVELAGRSKDVISRGGNKIVPLEIDRLFASHPDVAAALTTGVPDPLLGERIHLLIVPQPGALLDQPALLAWASDKIEKFKLPDVIHFAAELPAGRTGKADRGALRERIALGLERYTKSPRG</sequence>
<feature type="domain" description="AMP-dependent synthetase/ligase" evidence="2">
    <location>
        <begin position="19"/>
        <end position="104"/>
    </location>
</feature>
<keyword evidence="4" id="KW-0436">Ligase</keyword>
<dbReference type="PROSITE" id="PS00455">
    <property type="entry name" value="AMP_BINDING"/>
    <property type="match status" value="1"/>
</dbReference>
<dbReference type="GO" id="GO:0016877">
    <property type="term" value="F:ligase activity, forming carbon-sulfur bonds"/>
    <property type="evidence" value="ECO:0007669"/>
    <property type="project" value="UniProtKB-ARBA"/>
</dbReference>
<dbReference type="InterPro" id="IPR000873">
    <property type="entry name" value="AMP-dep_synth/lig_dom"/>
</dbReference>
<accession>A0A512DN13</accession>
<evidence type="ECO:0000259" key="2">
    <source>
        <dbReference type="Pfam" id="PF00501"/>
    </source>
</evidence>
<evidence type="ECO:0000313" key="4">
    <source>
        <dbReference type="EMBL" id="GEO37838.1"/>
    </source>
</evidence>
<dbReference type="CDD" id="cd04433">
    <property type="entry name" value="AFD_class_I"/>
    <property type="match status" value="1"/>
</dbReference>
<proteinExistence type="predicted"/>
<feature type="domain" description="AMP-binding enzyme C-terminal" evidence="3">
    <location>
        <begin position="378"/>
        <end position="453"/>
    </location>
</feature>
<protein>
    <submittedName>
        <fullName evidence="4">Ligase</fullName>
    </submittedName>
</protein>
<dbReference type="Gene3D" id="3.30.300.30">
    <property type="match status" value="1"/>
</dbReference>
<dbReference type="InterPro" id="IPR020845">
    <property type="entry name" value="AMP-binding_CS"/>
</dbReference>
<dbReference type="AlphaFoldDB" id="A0A512DN13"/>
<dbReference type="InterPro" id="IPR025110">
    <property type="entry name" value="AMP-bd_C"/>
</dbReference>
<evidence type="ECO:0000313" key="5">
    <source>
        <dbReference type="Proteomes" id="UP000321523"/>
    </source>
</evidence>
<dbReference type="EMBL" id="BJYZ01000007">
    <property type="protein sequence ID" value="GEO37838.1"/>
    <property type="molecule type" value="Genomic_DNA"/>
</dbReference>
<reference evidence="4 5" key="1">
    <citation type="submission" date="2019-07" db="EMBL/GenBank/DDBJ databases">
        <title>Whole genome shotgun sequence of Skermanella aerolata NBRC 106429.</title>
        <authorList>
            <person name="Hosoyama A."/>
            <person name="Uohara A."/>
            <person name="Ohji S."/>
            <person name="Ichikawa N."/>
        </authorList>
    </citation>
    <scope>NUCLEOTIDE SEQUENCE [LARGE SCALE GENOMIC DNA]</scope>
    <source>
        <strain evidence="4 5">NBRC 106429</strain>
    </source>
</reference>
<dbReference type="InterPro" id="IPR045851">
    <property type="entry name" value="AMP-bd_C_sf"/>
</dbReference>
<dbReference type="RefSeq" id="WP_044426779.1">
    <property type="nucleotide sequence ID" value="NZ_BJYZ01000007.1"/>
</dbReference>
<keyword evidence="1" id="KW-0472">Membrane</keyword>
<dbReference type="PANTHER" id="PTHR43767">
    <property type="entry name" value="LONG-CHAIN-FATTY-ACID--COA LIGASE"/>
    <property type="match status" value="1"/>
</dbReference>
<dbReference type="Proteomes" id="UP000321523">
    <property type="component" value="Unassembled WGS sequence"/>
</dbReference>
<keyword evidence="1" id="KW-1133">Transmembrane helix</keyword>
<name>A0A512DN13_9PROT</name>
<keyword evidence="1" id="KW-0812">Transmembrane</keyword>
<dbReference type="SUPFAM" id="SSF56801">
    <property type="entry name" value="Acetyl-CoA synthetase-like"/>
    <property type="match status" value="1"/>
</dbReference>
<dbReference type="Gene3D" id="3.40.50.12780">
    <property type="entry name" value="N-terminal domain of ligase-like"/>
    <property type="match status" value="1"/>
</dbReference>